<protein>
    <submittedName>
        <fullName evidence="1">Uncharacterized protein</fullName>
    </submittedName>
</protein>
<comment type="caution">
    <text evidence="1">The sequence shown here is derived from an EMBL/GenBank/DDBJ whole genome shotgun (WGS) entry which is preliminary data.</text>
</comment>
<evidence type="ECO:0000313" key="1">
    <source>
        <dbReference type="EMBL" id="TFU98638.1"/>
    </source>
</evidence>
<dbReference type="EMBL" id="SPPD01000002">
    <property type="protein sequence ID" value="TFU98638.1"/>
    <property type="molecule type" value="Genomic_DNA"/>
</dbReference>
<name>A0A4Y9JEK5_9STRE</name>
<dbReference type="OrthoDB" id="306726at2"/>
<proteinExistence type="predicted"/>
<dbReference type="AlphaFoldDB" id="A0A4Y9JEK5"/>
<dbReference type="RefSeq" id="WP_135181306.1">
    <property type="nucleotide sequence ID" value="NZ_JADGKZ010000002.1"/>
</dbReference>
<sequence length="215" mass="24977">MSVLTEAKIRKLFRESGILENGVLELAKHEKLTPAARGFLNDHHIKVVNSNQQKRRASVSQYEVSKEPITNIEDSVVYPLLFRLTRLYSYFLKSQRELHLAFQNEKCEQVGLLLSILEKMVGHHILEDISDYHTTLLSNTDLQAIRVSKQLDQQTVMMNYQEPEWRLVGYETYLETSLVRKEIERVADFDRDVFAGKVSQLLKSIEVLLWLIASE</sequence>
<organism evidence="1 2">
    <name type="scientific">Streptococcus cuniculi</name>
    <dbReference type="NCBI Taxonomy" id="1432788"/>
    <lineage>
        <taxon>Bacteria</taxon>
        <taxon>Bacillati</taxon>
        <taxon>Bacillota</taxon>
        <taxon>Bacilli</taxon>
        <taxon>Lactobacillales</taxon>
        <taxon>Streptococcaceae</taxon>
        <taxon>Streptococcus</taxon>
    </lineage>
</organism>
<reference evidence="1 2" key="1">
    <citation type="submission" date="2019-03" db="EMBL/GenBank/DDBJ databases">
        <title>Diversity of the mouse oral microbiome.</title>
        <authorList>
            <person name="Joseph S."/>
            <person name="Aduse-Opoku J."/>
            <person name="Curtis M."/>
            <person name="Wade W."/>
            <person name="Hashim A."/>
        </authorList>
    </citation>
    <scope>NUCLEOTIDE SEQUENCE [LARGE SCALE GENOMIC DNA]</scope>
    <source>
        <strain evidence="1 2">WM131</strain>
    </source>
</reference>
<evidence type="ECO:0000313" key="2">
    <source>
        <dbReference type="Proteomes" id="UP000297253"/>
    </source>
</evidence>
<gene>
    <name evidence="1" type="ORF">E4T82_02440</name>
</gene>
<dbReference type="Proteomes" id="UP000297253">
    <property type="component" value="Unassembled WGS sequence"/>
</dbReference>
<accession>A0A4Y9JEK5</accession>